<accession>A0A1F6CSK8</accession>
<keyword evidence="1" id="KW-0732">Signal</keyword>
<feature type="chain" id="PRO_5009523578" evidence="1">
    <location>
        <begin position="28"/>
        <end position="151"/>
    </location>
</feature>
<evidence type="ECO:0000313" key="2">
    <source>
        <dbReference type="EMBL" id="OGG51991.1"/>
    </source>
</evidence>
<gene>
    <name evidence="2" type="ORF">A2704_00620</name>
</gene>
<organism evidence="2 3">
    <name type="scientific">Candidatus Kaiserbacteria bacterium RIFCSPHIGHO2_01_FULL_54_36b</name>
    <dbReference type="NCBI Taxonomy" id="1798483"/>
    <lineage>
        <taxon>Bacteria</taxon>
        <taxon>Candidatus Kaiseribacteriota</taxon>
    </lineage>
</organism>
<dbReference type="Proteomes" id="UP000176445">
    <property type="component" value="Unassembled WGS sequence"/>
</dbReference>
<evidence type="ECO:0000256" key="1">
    <source>
        <dbReference type="SAM" id="SignalP"/>
    </source>
</evidence>
<evidence type="ECO:0000313" key="3">
    <source>
        <dbReference type="Proteomes" id="UP000176445"/>
    </source>
</evidence>
<feature type="signal peptide" evidence="1">
    <location>
        <begin position="1"/>
        <end position="27"/>
    </location>
</feature>
<proteinExistence type="predicted"/>
<name>A0A1F6CSK8_9BACT</name>
<comment type="caution">
    <text evidence="2">The sequence shown here is derived from an EMBL/GenBank/DDBJ whole genome shotgun (WGS) entry which is preliminary data.</text>
</comment>
<dbReference type="EMBL" id="MFKW01000007">
    <property type="protein sequence ID" value="OGG51991.1"/>
    <property type="molecule type" value="Genomic_DNA"/>
</dbReference>
<dbReference type="AlphaFoldDB" id="A0A1F6CSK8"/>
<reference evidence="2 3" key="1">
    <citation type="journal article" date="2016" name="Nat. Commun.">
        <title>Thousands of microbial genomes shed light on interconnected biogeochemical processes in an aquifer system.</title>
        <authorList>
            <person name="Anantharaman K."/>
            <person name="Brown C.T."/>
            <person name="Hug L.A."/>
            <person name="Sharon I."/>
            <person name="Castelle C.J."/>
            <person name="Probst A.J."/>
            <person name="Thomas B.C."/>
            <person name="Singh A."/>
            <person name="Wilkins M.J."/>
            <person name="Karaoz U."/>
            <person name="Brodie E.L."/>
            <person name="Williams K.H."/>
            <person name="Hubbard S.S."/>
            <person name="Banfield J.F."/>
        </authorList>
    </citation>
    <scope>NUCLEOTIDE SEQUENCE [LARGE SCALE GENOMIC DNA]</scope>
</reference>
<sequence>MTRSTLLMATAASIAILAITTAVPVQASEMGRYVKAPPTAPTYQTSLIDQAVPAMTTIARQHIAQTKETVGQLGALGYMDAKKLFGDTGGTLGLTAKGTAIIASSVGFDVQKALAPAKKRDLLKAVARLDNAKHPAPAAFYTAASRGMFAS</sequence>
<protein>
    <submittedName>
        <fullName evidence="2">Uncharacterized protein</fullName>
    </submittedName>
</protein>